<dbReference type="Proteomes" id="UP000829398">
    <property type="component" value="Chromosome 6"/>
</dbReference>
<reference evidence="2" key="1">
    <citation type="journal article" date="2023" name="Hortic. Res.">
        <title>A chromosome-level phased genome enabling allele-level studies in sweet orange: a case study on citrus Huanglongbing tolerance.</title>
        <authorList>
            <person name="Wu B."/>
            <person name="Yu Q."/>
            <person name="Deng Z."/>
            <person name="Duan Y."/>
            <person name="Luo F."/>
            <person name="Gmitter F. Jr."/>
        </authorList>
    </citation>
    <scope>NUCLEOTIDE SEQUENCE [LARGE SCALE GENOMIC DNA]</scope>
    <source>
        <strain evidence="2">cv. Valencia</strain>
    </source>
</reference>
<evidence type="ECO:0000313" key="1">
    <source>
        <dbReference type="EMBL" id="KAH9733844.1"/>
    </source>
</evidence>
<organism evidence="1 2">
    <name type="scientific">Citrus sinensis</name>
    <name type="common">Sweet orange</name>
    <name type="synonym">Citrus aurantium var. sinensis</name>
    <dbReference type="NCBI Taxonomy" id="2711"/>
    <lineage>
        <taxon>Eukaryota</taxon>
        <taxon>Viridiplantae</taxon>
        <taxon>Streptophyta</taxon>
        <taxon>Embryophyta</taxon>
        <taxon>Tracheophyta</taxon>
        <taxon>Spermatophyta</taxon>
        <taxon>Magnoliopsida</taxon>
        <taxon>eudicotyledons</taxon>
        <taxon>Gunneridae</taxon>
        <taxon>Pentapetalae</taxon>
        <taxon>rosids</taxon>
        <taxon>malvids</taxon>
        <taxon>Sapindales</taxon>
        <taxon>Rutaceae</taxon>
        <taxon>Aurantioideae</taxon>
        <taxon>Citrus</taxon>
    </lineage>
</organism>
<protein>
    <submittedName>
        <fullName evidence="1">Uncharacterized protein</fullName>
    </submittedName>
</protein>
<sequence length="136" mass="14848">MSNTYLPEKPELSPTLISDDDAVRLQYAYGAVKKSLEAYVTLAGGYVIEAQLPFPVNSDSEIVSEFRKALQRGKTNGWKVRLTMIDHVTSVPAGVLIPVKELIKICPEEGVHKVFVDGAHGIGCVDVDMKEIGADF</sequence>
<comment type="caution">
    <text evidence="1">The sequence shown here is derived from an EMBL/GenBank/DDBJ whole genome shotgun (WGS) entry which is preliminary data.</text>
</comment>
<proteinExistence type="predicted"/>
<evidence type="ECO:0000313" key="2">
    <source>
        <dbReference type="Proteomes" id="UP000829398"/>
    </source>
</evidence>
<dbReference type="EMBL" id="CM039175">
    <property type="protein sequence ID" value="KAH9733844.1"/>
    <property type="molecule type" value="Genomic_DNA"/>
</dbReference>
<keyword evidence="2" id="KW-1185">Reference proteome</keyword>
<accession>A0ACB8JMJ5</accession>
<name>A0ACB8JMJ5_CITSI</name>
<gene>
    <name evidence="1" type="ORF">KPL71_017164</name>
</gene>